<name>A0ABV7G1V6_9PROT</name>
<evidence type="ECO:0000256" key="1">
    <source>
        <dbReference type="SAM" id="Phobius"/>
    </source>
</evidence>
<keyword evidence="1" id="KW-0812">Transmembrane</keyword>
<dbReference type="Proteomes" id="UP001595593">
    <property type="component" value="Unassembled WGS sequence"/>
</dbReference>
<feature type="transmembrane region" description="Helical" evidence="1">
    <location>
        <begin position="30"/>
        <end position="47"/>
    </location>
</feature>
<evidence type="ECO:0000313" key="3">
    <source>
        <dbReference type="Proteomes" id="UP001595593"/>
    </source>
</evidence>
<gene>
    <name evidence="2" type="ORF">ACFOD4_16485</name>
</gene>
<protein>
    <submittedName>
        <fullName evidence="2">Uncharacterized protein</fullName>
    </submittedName>
</protein>
<dbReference type="EMBL" id="JBHRTN010000018">
    <property type="protein sequence ID" value="MFC3126664.1"/>
    <property type="molecule type" value="Genomic_DNA"/>
</dbReference>
<comment type="caution">
    <text evidence="2">The sequence shown here is derived from an EMBL/GenBank/DDBJ whole genome shotgun (WGS) entry which is preliminary data.</text>
</comment>
<accession>A0ABV7G1V6</accession>
<keyword evidence="1" id="KW-1133">Transmembrane helix</keyword>
<evidence type="ECO:0000313" key="2">
    <source>
        <dbReference type="EMBL" id="MFC3126664.1"/>
    </source>
</evidence>
<sequence>MSYILAAGIALGLLALLTFGGIGEFDAPPILMFALLALGAVVMAFRGRKPDDR</sequence>
<keyword evidence="3" id="KW-1185">Reference proteome</keyword>
<organism evidence="2 3">
    <name type="scientific">Teichococcus globiformis</name>
    <dbReference type="NCBI Taxonomy" id="2307229"/>
    <lineage>
        <taxon>Bacteria</taxon>
        <taxon>Pseudomonadati</taxon>
        <taxon>Pseudomonadota</taxon>
        <taxon>Alphaproteobacteria</taxon>
        <taxon>Acetobacterales</taxon>
        <taxon>Roseomonadaceae</taxon>
        <taxon>Roseomonas</taxon>
    </lineage>
</organism>
<reference evidence="3" key="1">
    <citation type="journal article" date="2019" name="Int. J. Syst. Evol. Microbiol.">
        <title>The Global Catalogue of Microorganisms (GCM) 10K type strain sequencing project: providing services to taxonomists for standard genome sequencing and annotation.</title>
        <authorList>
            <consortium name="The Broad Institute Genomics Platform"/>
            <consortium name="The Broad Institute Genome Sequencing Center for Infectious Disease"/>
            <person name="Wu L."/>
            <person name="Ma J."/>
        </authorList>
    </citation>
    <scope>NUCLEOTIDE SEQUENCE [LARGE SCALE GENOMIC DNA]</scope>
    <source>
        <strain evidence="3">KCTC 52094</strain>
    </source>
</reference>
<keyword evidence="1" id="KW-0472">Membrane</keyword>
<proteinExistence type="predicted"/>
<dbReference type="RefSeq" id="WP_379598146.1">
    <property type="nucleotide sequence ID" value="NZ_JBHRTN010000018.1"/>
</dbReference>